<evidence type="ECO:0000256" key="4">
    <source>
        <dbReference type="ARBA" id="ARBA00022525"/>
    </source>
</evidence>
<evidence type="ECO:0000313" key="11">
    <source>
        <dbReference type="Ensembl" id="ENSBGRP00000028390.1"/>
    </source>
</evidence>
<dbReference type="PANTHER" id="PTHR15106:SF2">
    <property type="entry name" value="RETINOIC ACID RECEPTOR RESPONDER PROTEIN 2"/>
    <property type="match status" value="1"/>
</dbReference>
<dbReference type="GO" id="GO:0031012">
    <property type="term" value="C:extracellular matrix"/>
    <property type="evidence" value="ECO:0007669"/>
    <property type="project" value="TreeGrafter"/>
</dbReference>
<dbReference type="AlphaFoldDB" id="A0A8B9Y1D1"/>
<dbReference type="SUPFAM" id="SSF54403">
    <property type="entry name" value="Cystatin/monellin"/>
    <property type="match status" value="1"/>
</dbReference>
<evidence type="ECO:0000256" key="1">
    <source>
        <dbReference type="ARBA" id="ARBA00004613"/>
    </source>
</evidence>
<feature type="compositionally biased region" description="Polar residues" evidence="10">
    <location>
        <begin position="374"/>
        <end position="385"/>
    </location>
</feature>
<comment type="subcellular location">
    <subcellularLocation>
        <location evidence="1">Secreted</location>
    </subcellularLocation>
</comment>
<reference evidence="11" key="2">
    <citation type="submission" date="2025-08" db="UniProtKB">
        <authorList>
            <consortium name="Ensembl"/>
        </authorList>
    </citation>
    <scope>IDENTIFICATION</scope>
</reference>
<feature type="region of interest" description="Disordered" evidence="10">
    <location>
        <begin position="61"/>
        <end position="121"/>
    </location>
</feature>
<dbReference type="GO" id="GO:0050921">
    <property type="term" value="P:positive regulation of chemotaxis"/>
    <property type="evidence" value="ECO:0007669"/>
    <property type="project" value="TreeGrafter"/>
</dbReference>
<dbReference type="GeneTree" id="ENSGT00390000016226"/>
<dbReference type="GO" id="GO:0045087">
    <property type="term" value="P:innate immune response"/>
    <property type="evidence" value="ECO:0007669"/>
    <property type="project" value="TreeGrafter"/>
</dbReference>
<feature type="region of interest" description="Disordered" evidence="10">
    <location>
        <begin position="14"/>
        <end position="47"/>
    </location>
</feature>
<keyword evidence="12" id="KW-1185">Reference proteome</keyword>
<evidence type="ECO:0000256" key="8">
    <source>
        <dbReference type="ARBA" id="ARBA00023198"/>
    </source>
</evidence>
<dbReference type="GO" id="GO:0005615">
    <property type="term" value="C:extracellular space"/>
    <property type="evidence" value="ECO:0007669"/>
    <property type="project" value="TreeGrafter"/>
</dbReference>
<accession>A0A8B9Y1D1</accession>
<dbReference type="PANTHER" id="PTHR15106">
    <property type="entry name" value="RETINOIC ACID RECEPTOR RESPONDER PROTEIN 2"/>
    <property type="match status" value="1"/>
</dbReference>
<feature type="compositionally biased region" description="Gly residues" evidence="10">
    <location>
        <begin position="16"/>
        <end position="26"/>
    </location>
</feature>
<dbReference type="GO" id="GO:0006954">
    <property type="term" value="P:inflammatory response"/>
    <property type="evidence" value="ECO:0007669"/>
    <property type="project" value="UniProtKB-KW"/>
</dbReference>
<feature type="compositionally biased region" description="Basic residues" evidence="10">
    <location>
        <begin position="357"/>
        <end position="367"/>
    </location>
</feature>
<dbReference type="Ensembl" id="ENSBGRT00000032880.1">
    <property type="protein sequence ID" value="ENSBGRP00000028390.1"/>
    <property type="gene ID" value="ENSBGRG00000017959.1"/>
</dbReference>
<reference evidence="11" key="1">
    <citation type="submission" date="2019-05" db="EMBL/GenBank/DDBJ databases">
        <authorList>
            <person name="Zhang S."/>
            <person name="Liu J."/>
        </authorList>
    </citation>
    <scope>NUCLEOTIDE SEQUENCE [LARGE SCALE GENOMIC DNA]</scope>
</reference>
<protein>
    <recommendedName>
        <fullName evidence="2">Retinoic acid receptor responder protein 2</fullName>
    </recommendedName>
    <alternativeName>
        <fullName evidence="9">Chemerin</fullName>
    </alternativeName>
</protein>
<feature type="compositionally biased region" description="Low complexity" evidence="10">
    <location>
        <begin position="244"/>
        <end position="258"/>
    </location>
</feature>
<dbReference type="GO" id="GO:0030154">
    <property type="term" value="P:cell differentiation"/>
    <property type="evidence" value="ECO:0007669"/>
    <property type="project" value="UniProtKB-KW"/>
</dbReference>
<feature type="region of interest" description="Disordered" evidence="10">
    <location>
        <begin position="328"/>
        <end position="415"/>
    </location>
</feature>
<dbReference type="Gene3D" id="3.10.450.10">
    <property type="match status" value="1"/>
</dbReference>
<evidence type="ECO:0000256" key="2">
    <source>
        <dbReference type="ARBA" id="ARBA00018808"/>
    </source>
</evidence>
<evidence type="ECO:0000256" key="7">
    <source>
        <dbReference type="ARBA" id="ARBA00023157"/>
    </source>
</evidence>
<keyword evidence="4" id="KW-0964">Secreted</keyword>
<keyword evidence="8" id="KW-0395">Inflammatory response</keyword>
<keyword evidence="5" id="KW-0732">Signal</keyword>
<dbReference type="GO" id="GO:0050994">
    <property type="term" value="P:regulation of lipid catabolic process"/>
    <property type="evidence" value="ECO:0007669"/>
    <property type="project" value="InterPro"/>
</dbReference>
<reference evidence="11" key="3">
    <citation type="submission" date="2025-09" db="UniProtKB">
        <authorList>
            <consortium name="Ensembl"/>
        </authorList>
    </citation>
    <scope>IDENTIFICATION</scope>
</reference>
<keyword evidence="7" id="KW-1015">Disulfide bond</keyword>
<sequence length="415" mass="43695">MVRIRGWSLVYQKTGVTGGQGGGGGSRPCSPAAGPRTGADPAPTSDRANLGWAWEQWGQVGGEGRARGTPGRGDGGLQGHSVSPHLCPEPTRQGPRATGPRSGGSSSGPTHSPLQGPGEGGEAMWQLLLPLALGLGTMGLGRAELTTAQHRGLQVALEEFHKHPPVLWAFQVTSVDNAADTLFPAGQFVRLEFKLQQTSCRKKDWRKEDCKVKPNGRKRKCLAYRLRFNGSWTTPRTPSAAGWSAPARTPTATTSPDSLPSSKPCPPELRPGRSHPASWKEGRSPVKACLPPLGPGRGHPLTPELIKLCSAEFSRSLEFPPSPAQLQGSLCVSKGPGPPASQGGSKAPSLGPDWTRLRHPHSRASRSLRRDNRTVSGPLSTTDLQQGPGRTGGLQPKAQKGQDPTAGASQAQAPT</sequence>
<keyword evidence="6" id="KW-0221">Differentiation</keyword>
<keyword evidence="3" id="KW-0145">Chemotaxis</keyword>
<dbReference type="GO" id="GO:0006935">
    <property type="term" value="P:chemotaxis"/>
    <property type="evidence" value="ECO:0007669"/>
    <property type="project" value="UniProtKB-KW"/>
</dbReference>
<dbReference type="FunFam" id="3.10.450.10:FF:000014">
    <property type="entry name" value="Retinoic acid receptor responder 2"/>
    <property type="match status" value="1"/>
</dbReference>
<dbReference type="Proteomes" id="UP000694520">
    <property type="component" value="Chromosome 4"/>
</dbReference>
<feature type="region of interest" description="Disordered" evidence="10">
    <location>
        <begin position="235"/>
        <end position="285"/>
    </location>
</feature>
<evidence type="ECO:0000256" key="5">
    <source>
        <dbReference type="ARBA" id="ARBA00022729"/>
    </source>
</evidence>
<organism evidence="11 12">
    <name type="scientific">Bos mutus grunniens</name>
    <name type="common">Wild yak</name>
    <name type="synonym">Bos grunniens</name>
    <dbReference type="NCBI Taxonomy" id="30521"/>
    <lineage>
        <taxon>Eukaryota</taxon>
        <taxon>Metazoa</taxon>
        <taxon>Chordata</taxon>
        <taxon>Craniata</taxon>
        <taxon>Vertebrata</taxon>
        <taxon>Euteleostomi</taxon>
        <taxon>Mammalia</taxon>
        <taxon>Eutheria</taxon>
        <taxon>Laurasiatheria</taxon>
        <taxon>Artiodactyla</taxon>
        <taxon>Ruminantia</taxon>
        <taxon>Pecora</taxon>
        <taxon>Bovidae</taxon>
        <taxon>Bovinae</taxon>
        <taxon>Bos</taxon>
    </lineage>
</organism>
<evidence type="ECO:0000256" key="6">
    <source>
        <dbReference type="ARBA" id="ARBA00022782"/>
    </source>
</evidence>
<evidence type="ECO:0000256" key="3">
    <source>
        <dbReference type="ARBA" id="ARBA00022500"/>
    </source>
</evidence>
<evidence type="ECO:0000313" key="12">
    <source>
        <dbReference type="Proteomes" id="UP000694520"/>
    </source>
</evidence>
<dbReference type="InterPro" id="IPR046350">
    <property type="entry name" value="Cystatin_sf"/>
</dbReference>
<dbReference type="InterPro" id="IPR029562">
    <property type="entry name" value="Chemerin"/>
</dbReference>
<proteinExistence type="predicted"/>
<evidence type="ECO:0000256" key="10">
    <source>
        <dbReference type="SAM" id="MobiDB-lite"/>
    </source>
</evidence>
<name>A0A8B9Y1D1_BOSMU</name>
<evidence type="ECO:0000256" key="9">
    <source>
        <dbReference type="ARBA" id="ARBA00032785"/>
    </source>
</evidence>
<dbReference type="GO" id="GO:0005102">
    <property type="term" value="F:signaling receptor binding"/>
    <property type="evidence" value="ECO:0007669"/>
    <property type="project" value="InterPro"/>
</dbReference>